<name>A0ABP9EMG3_9PSEU</name>
<dbReference type="RefSeq" id="WP_274231795.1">
    <property type="nucleotide sequence ID" value="NZ_BAABHQ010000009.1"/>
</dbReference>
<gene>
    <name evidence="1" type="ORF">GCM10023203_34900</name>
</gene>
<sequence length="77" mass="8054">MTVTHPPRPHVTVAAPVPDPAPPELASWRDALVELLVLAEHGDLAAARSLQGWLSVDPSAASACSTIRRAVAAVRGR</sequence>
<protein>
    <recommendedName>
        <fullName evidence="3">FecR N-terminal domain-containing protein</fullName>
    </recommendedName>
</protein>
<dbReference type="Proteomes" id="UP001500457">
    <property type="component" value="Unassembled WGS sequence"/>
</dbReference>
<proteinExistence type="predicted"/>
<evidence type="ECO:0008006" key="3">
    <source>
        <dbReference type="Google" id="ProtNLM"/>
    </source>
</evidence>
<evidence type="ECO:0000313" key="1">
    <source>
        <dbReference type="EMBL" id="GAA4880849.1"/>
    </source>
</evidence>
<comment type="caution">
    <text evidence="1">The sequence shown here is derived from an EMBL/GenBank/DDBJ whole genome shotgun (WGS) entry which is preliminary data.</text>
</comment>
<keyword evidence="2" id="KW-1185">Reference proteome</keyword>
<accession>A0ABP9EMG3</accession>
<dbReference type="EMBL" id="BAABHQ010000009">
    <property type="protein sequence ID" value="GAA4880849.1"/>
    <property type="molecule type" value="Genomic_DNA"/>
</dbReference>
<reference evidence="2" key="1">
    <citation type="journal article" date="2019" name="Int. J. Syst. Evol. Microbiol.">
        <title>The Global Catalogue of Microorganisms (GCM) 10K type strain sequencing project: providing services to taxonomists for standard genome sequencing and annotation.</title>
        <authorList>
            <consortium name="The Broad Institute Genomics Platform"/>
            <consortium name="The Broad Institute Genome Sequencing Center for Infectious Disease"/>
            <person name="Wu L."/>
            <person name="Ma J."/>
        </authorList>
    </citation>
    <scope>NUCLEOTIDE SEQUENCE [LARGE SCALE GENOMIC DNA]</scope>
    <source>
        <strain evidence="2">JCM 17983</strain>
    </source>
</reference>
<organism evidence="1 2">
    <name type="scientific">Actinomycetospora straminea</name>
    <dbReference type="NCBI Taxonomy" id="663607"/>
    <lineage>
        <taxon>Bacteria</taxon>
        <taxon>Bacillati</taxon>
        <taxon>Actinomycetota</taxon>
        <taxon>Actinomycetes</taxon>
        <taxon>Pseudonocardiales</taxon>
        <taxon>Pseudonocardiaceae</taxon>
        <taxon>Actinomycetospora</taxon>
    </lineage>
</organism>
<evidence type="ECO:0000313" key="2">
    <source>
        <dbReference type="Proteomes" id="UP001500457"/>
    </source>
</evidence>